<evidence type="ECO:0000313" key="7">
    <source>
        <dbReference type="EMBL" id="PMD49654.1"/>
    </source>
</evidence>
<evidence type="ECO:0000256" key="5">
    <source>
        <dbReference type="ARBA" id="ARBA00043913"/>
    </source>
</evidence>
<dbReference type="InterPro" id="IPR015943">
    <property type="entry name" value="WD40/YVTN_repeat-like_dom_sf"/>
</dbReference>
<dbReference type="SUPFAM" id="SSF50998">
    <property type="entry name" value="Quinoprotein alcohol dehydrogenase-like"/>
    <property type="match status" value="1"/>
</dbReference>
<name>A0A2J6SFX7_9HELO</name>
<proteinExistence type="inferred from homology"/>
<evidence type="ECO:0000256" key="4">
    <source>
        <dbReference type="ARBA" id="ARBA00039789"/>
    </source>
</evidence>
<dbReference type="Pfam" id="PF00400">
    <property type="entry name" value="WD40"/>
    <property type="match status" value="2"/>
</dbReference>
<accession>A0A2J6SFX7</accession>
<dbReference type="PANTHER" id="PTHR22847">
    <property type="entry name" value="WD40 REPEAT PROTEIN"/>
    <property type="match status" value="1"/>
</dbReference>
<dbReference type="InterPro" id="IPR001680">
    <property type="entry name" value="WD40_rpt"/>
</dbReference>
<dbReference type="GeneID" id="36584463"/>
<organism evidence="7 8">
    <name type="scientific">Hyaloscypha bicolor E</name>
    <dbReference type="NCBI Taxonomy" id="1095630"/>
    <lineage>
        <taxon>Eukaryota</taxon>
        <taxon>Fungi</taxon>
        <taxon>Dikarya</taxon>
        <taxon>Ascomycota</taxon>
        <taxon>Pezizomycotina</taxon>
        <taxon>Leotiomycetes</taxon>
        <taxon>Helotiales</taxon>
        <taxon>Hyaloscyphaceae</taxon>
        <taxon>Hyaloscypha</taxon>
        <taxon>Hyaloscypha bicolor</taxon>
    </lineage>
</organism>
<evidence type="ECO:0000256" key="6">
    <source>
        <dbReference type="PROSITE-ProRule" id="PRU00221"/>
    </source>
</evidence>
<dbReference type="RefSeq" id="XP_024726558.1">
    <property type="nucleotide sequence ID" value="XM_024876384.1"/>
</dbReference>
<sequence length="207" mass="22928">MLRGHGEEGSAIQLWDVATGVLQQTLEEHDVGNNMFLVAFSSDSRRIASSSPDVVRLCDVVRLWDTATGALKPKLRNNSYYDLIAFLPNLNILASDSHNQIALVAQLWDMATGTLRQTLTSPNSVSNPRRALEGRLVAFSPNSRLLVFAPTDGTIELWDTATGMLQQQLNHSYRDLRFVTFSPDSRLLASADWGGLILLWYVVTGKP</sequence>
<dbReference type="AlphaFoldDB" id="A0A2J6SFX7"/>
<gene>
    <name evidence="7" type="ORF">K444DRAFT_548593</name>
</gene>
<feature type="repeat" description="WD" evidence="6">
    <location>
        <begin position="137"/>
        <end position="168"/>
    </location>
</feature>
<dbReference type="SMART" id="SM00320">
    <property type="entry name" value="WD40"/>
    <property type="match status" value="3"/>
</dbReference>
<dbReference type="EMBL" id="KZ613919">
    <property type="protein sequence ID" value="PMD49654.1"/>
    <property type="molecule type" value="Genomic_DNA"/>
</dbReference>
<evidence type="ECO:0000256" key="1">
    <source>
        <dbReference type="ARBA" id="ARBA00022574"/>
    </source>
</evidence>
<dbReference type="GO" id="GO:0005634">
    <property type="term" value="C:nucleus"/>
    <property type="evidence" value="ECO:0007669"/>
    <property type="project" value="TreeGrafter"/>
</dbReference>
<keyword evidence="2" id="KW-0677">Repeat</keyword>
<dbReference type="GO" id="GO:1990234">
    <property type="term" value="C:transferase complex"/>
    <property type="evidence" value="ECO:0007669"/>
    <property type="project" value="UniProtKB-ARBA"/>
</dbReference>
<dbReference type="Gene3D" id="2.130.10.10">
    <property type="entry name" value="YVTN repeat-like/Quinoprotein amine dehydrogenase"/>
    <property type="match status" value="2"/>
</dbReference>
<protein>
    <recommendedName>
        <fullName evidence="4">Mitochondrial division protein 1</fullName>
    </recommendedName>
</protein>
<dbReference type="InterPro" id="IPR011047">
    <property type="entry name" value="Quinoprotein_ADH-like_sf"/>
</dbReference>
<evidence type="ECO:0000313" key="8">
    <source>
        <dbReference type="Proteomes" id="UP000235371"/>
    </source>
</evidence>
<dbReference type="InParanoid" id="A0A2J6SFX7"/>
<evidence type="ECO:0000256" key="3">
    <source>
        <dbReference type="ARBA" id="ARBA00038415"/>
    </source>
</evidence>
<dbReference type="STRING" id="1095630.A0A2J6SFX7"/>
<keyword evidence="1 6" id="KW-0853">WD repeat</keyword>
<dbReference type="Proteomes" id="UP000235371">
    <property type="component" value="Unassembled WGS sequence"/>
</dbReference>
<evidence type="ECO:0000256" key="2">
    <source>
        <dbReference type="ARBA" id="ARBA00022737"/>
    </source>
</evidence>
<keyword evidence="8" id="KW-1185">Reference proteome</keyword>
<comment type="function">
    <text evidence="5">Involved in mitochondrial fission. Acts as an adapter protein required to form mitochondrial fission complexes. Formation of these complexes is required to promote constriction and fission of the mitochondrial compartment at a late step in mitochondrial division.</text>
</comment>
<dbReference type="OrthoDB" id="538223at2759"/>
<dbReference type="PROSITE" id="PS50082">
    <property type="entry name" value="WD_REPEATS_2"/>
    <property type="match status" value="1"/>
</dbReference>
<dbReference type="PANTHER" id="PTHR22847:SF637">
    <property type="entry name" value="WD REPEAT DOMAIN 5B"/>
    <property type="match status" value="1"/>
</dbReference>
<reference evidence="7 8" key="1">
    <citation type="submission" date="2016-04" db="EMBL/GenBank/DDBJ databases">
        <title>A degradative enzymes factory behind the ericoid mycorrhizal symbiosis.</title>
        <authorList>
            <consortium name="DOE Joint Genome Institute"/>
            <person name="Martino E."/>
            <person name="Morin E."/>
            <person name="Grelet G."/>
            <person name="Kuo A."/>
            <person name="Kohler A."/>
            <person name="Daghino S."/>
            <person name="Barry K."/>
            <person name="Choi C."/>
            <person name="Cichocki N."/>
            <person name="Clum A."/>
            <person name="Copeland A."/>
            <person name="Hainaut M."/>
            <person name="Haridas S."/>
            <person name="Labutti K."/>
            <person name="Lindquist E."/>
            <person name="Lipzen A."/>
            <person name="Khouja H.-R."/>
            <person name="Murat C."/>
            <person name="Ohm R."/>
            <person name="Olson A."/>
            <person name="Spatafora J."/>
            <person name="Veneault-Fourrey C."/>
            <person name="Henrissat B."/>
            <person name="Grigoriev I."/>
            <person name="Martin F."/>
            <person name="Perotto S."/>
        </authorList>
    </citation>
    <scope>NUCLEOTIDE SEQUENCE [LARGE SCALE GENOMIC DNA]</scope>
    <source>
        <strain evidence="7 8">E</strain>
    </source>
</reference>
<comment type="similarity">
    <text evidence="3">Belongs to the WD repeat MDV1/CAF4 family.</text>
</comment>